<dbReference type="EMBL" id="FUZU01000001">
    <property type="protein sequence ID" value="SKC56830.1"/>
    <property type="molecule type" value="Genomic_DNA"/>
</dbReference>
<feature type="domain" description="HTH tetR-type" evidence="5">
    <location>
        <begin position="4"/>
        <end position="64"/>
    </location>
</feature>
<dbReference type="InterPro" id="IPR050109">
    <property type="entry name" value="HTH-type_TetR-like_transc_reg"/>
</dbReference>
<proteinExistence type="predicted"/>
<gene>
    <name evidence="6" type="ORF">SAMN05660236_1643</name>
</gene>
<dbReference type="InterPro" id="IPR036271">
    <property type="entry name" value="Tet_transcr_reg_TetR-rel_C_sf"/>
</dbReference>
<dbReference type="PROSITE" id="PS50977">
    <property type="entry name" value="HTH_TETR_2"/>
    <property type="match status" value="1"/>
</dbReference>
<evidence type="ECO:0000256" key="2">
    <source>
        <dbReference type="ARBA" id="ARBA00023125"/>
    </source>
</evidence>
<protein>
    <submittedName>
        <fullName evidence="6">Transcriptional regulator, TetR family</fullName>
    </submittedName>
</protein>
<dbReference type="Pfam" id="PF00440">
    <property type="entry name" value="TetR_N"/>
    <property type="match status" value="1"/>
</dbReference>
<dbReference type="Proteomes" id="UP000190961">
    <property type="component" value="Unassembled WGS sequence"/>
</dbReference>
<organism evidence="6 7">
    <name type="scientific">Ohtaekwangia koreensis</name>
    <dbReference type="NCBI Taxonomy" id="688867"/>
    <lineage>
        <taxon>Bacteria</taxon>
        <taxon>Pseudomonadati</taxon>
        <taxon>Bacteroidota</taxon>
        <taxon>Cytophagia</taxon>
        <taxon>Cytophagales</taxon>
        <taxon>Fulvivirgaceae</taxon>
        <taxon>Ohtaekwangia</taxon>
    </lineage>
</organism>
<dbReference type="RefSeq" id="WP_079686178.1">
    <property type="nucleotide sequence ID" value="NZ_FUZU01000001.1"/>
</dbReference>
<evidence type="ECO:0000256" key="1">
    <source>
        <dbReference type="ARBA" id="ARBA00023015"/>
    </source>
</evidence>
<dbReference type="STRING" id="688867.SAMN05660236_1643"/>
<keyword evidence="1" id="KW-0805">Transcription regulation</keyword>
<dbReference type="InterPro" id="IPR009057">
    <property type="entry name" value="Homeodomain-like_sf"/>
</dbReference>
<dbReference type="SUPFAM" id="SSF48498">
    <property type="entry name" value="Tetracyclin repressor-like, C-terminal domain"/>
    <property type="match status" value="1"/>
</dbReference>
<keyword evidence="3" id="KW-0804">Transcription</keyword>
<dbReference type="AlphaFoldDB" id="A0A1T5JZW6"/>
<dbReference type="Gene3D" id="1.10.357.10">
    <property type="entry name" value="Tetracycline Repressor, domain 2"/>
    <property type="match status" value="1"/>
</dbReference>
<name>A0A1T5JZW6_9BACT</name>
<evidence type="ECO:0000313" key="6">
    <source>
        <dbReference type="EMBL" id="SKC56830.1"/>
    </source>
</evidence>
<dbReference type="OrthoDB" id="881297at2"/>
<dbReference type="GO" id="GO:0003700">
    <property type="term" value="F:DNA-binding transcription factor activity"/>
    <property type="evidence" value="ECO:0007669"/>
    <property type="project" value="TreeGrafter"/>
</dbReference>
<dbReference type="PRINTS" id="PR00455">
    <property type="entry name" value="HTHTETR"/>
</dbReference>
<keyword evidence="2 4" id="KW-0238">DNA-binding</keyword>
<keyword evidence="7" id="KW-1185">Reference proteome</keyword>
<sequence>MEDLNTREKILKGADGLFTKYGVRSISMDDIARHLSVSKKTLYQHFADKEDIVTLVCQAHLQESRNEFESIHASAENAIDELAKLSLCVRKNVEDVNPSLLFDLQKYYPKAWAVWLEFKRMCIYDSVKRNLEQGIAEGFYRTEINAEILSIVRMALIEIAFDDKTFSQDKFKMAEVQMQIFDQFVYGIVTEKGRKLYQKCKEKNSTEVVTR</sequence>
<dbReference type="SUPFAM" id="SSF46689">
    <property type="entry name" value="Homeodomain-like"/>
    <property type="match status" value="1"/>
</dbReference>
<evidence type="ECO:0000313" key="7">
    <source>
        <dbReference type="Proteomes" id="UP000190961"/>
    </source>
</evidence>
<dbReference type="PANTHER" id="PTHR30055">
    <property type="entry name" value="HTH-TYPE TRANSCRIPTIONAL REGULATOR RUTR"/>
    <property type="match status" value="1"/>
</dbReference>
<evidence type="ECO:0000259" key="5">
    <source>
        <dbReference type="PROSITE" id="PS50977"/>
    </source>
</evidence>
<evidence type="ECO:0000256" key="4">
    <source>
        <dbReference type="PROSITE-ProRule" id="PRU00335"/>
    </source>
</evidence>
<dbReference type="Gene3D" id="1.10.10.60">
    <property type="entry name" value="Homeodomain-like"/>
    <property type="match status" value="1"/>
</dbReference>
<dbReference type="GO" id="GO:0000976">
    <property type="term" value="F:transcription cis-regulatory region binding"/>
    <property type="evidence" value="ECO:0007669"/>
    <property type="project" value="TreeGrafter"/>
</dbReference>
<feature type="DNA-binding region" description="H-T-H motif" evidence="4">
    <location>
        <begin position="27"/>
        <end position="46"/>
    </location>
</feature>
<dbReference type="PANTHER" id="PTHR30055:SF234">
    <property type="entry name" value="HTH-TYPE TRANSCRIPTIONAL REGULATOR BETI"/>
    <property type="match status" value="1"/>
</dbReference>
<dbReference type="InterPro" id="IPR001647">
    <property type="entry name" value="HTH_TetR"/>
</dbReference>
<reference evidence="6 7" key="1">
    <citation type="submission" date="2017-02" db="EMBL/GenBank/DDBJ databases">
        <authorList>
            <person name="Peterson S.W."/>
        </authorList>
    </citation>
    <scope>NUCLEOTIDE SEQUENCE [LARGE SCALE GENOMIC DNA]</scope>
    <source>
        <strain evidence="6 7">DSM 25262</strain>
    </source>
</reference>
<accession>A0A1T5JZW6</accession>
<evidence type="ECO:0000256" key="3">
    <source>
        <dbReference type="ARBA" id="ARBA00023163"/>
    </source>
</evidence>